<dbReference type="CDD" id="cd00158">
    <property type="entry name" value="RHOD"/>
    <property type="match status" value="1"/>
</dbReference>
<organism evidence="2 3">
    <name type="scientific">Sediminitomix flava</name>
    <dbReference type="NCBI Taxonomy" id="379075"/>
    <lineage>
        <taxon>Bacteria</taxon>
        <taxon>Pseudomonadati</taxon>
        <taxon>Bacteroidota</taxon>
        <taxon>Cytophagia</taxon>
        <taxon>Cytophagales</taxon>
        <taxon>Flammeovirgaceae</taxon>
        <taxon>Sediminitomix</taxon>
    </lineage>
</organism>
<accession>A0A315ZAE1</accession>
<dbReference type="InterPro" id="IPR036873">
    <property type="entry name" value="Rhodanese-like_dom_sf"/>
</dbReference>
<name>A0A315ZAE1_SEDFL</name>
<dbReference type="PANTHER" id="PTHR43031:SF17">
    <property type="entry name" value="SULFURTRANSFERASE YTWF-RELATED"/>
    <property type="match status" value="1"/>
</dbReference>
<dbReference type="Proteomes" id="UP000245535">
    <property type="component" value="Unassembled WGS sequence"/>
</dbReference>
<gene>
    <name evidence="2" type="ORF">BC781_103562</name>
</gene>
<dbReference type="AlphaFoldDB" id="A0A315ZAE1"/>
<evidence type="ECO:0000259" key="1">
    <source>
        <dbReference type="PROSITE" id="PS50206"/>
    </source>
</evidence>
<proteinExistence type="predicted"/>
<dbReference type="SMART" id="SM00450">
    <property type="entry name" value="RHOD"/>
    <property type="match status" value="1"/>
</dbReference>
<comment type="caution">
    <text evidence="2">The sequence shown here is derived from an EMBL/GenBank/DDBJ whole genome shotgun (WGS) entry which is preliminary data.</text>
</comment>
<protein>
    <submittedName>
        <fullName evidence="2">Rhodanese-related sulfurtransferase</fullName>
    </submittedName>
</protein>
<dbReference type="RefSeq" id="WP_109619150.1">
    <property type="nucleotide sequence ID" value="NZ_QGDO01000003.1"/>
</dbReference>
<dbReference type="Gene3D" id="3.40.250.10">
    <property type="entry name" value="Rhodanese-like domain"/>
    <property type="match status" value="1"/>
</dbReference>
<dbReference type="EMBL" id="QGDO01000003">
    <property type="protein sequence ID" value="PWJ42310.1"/>
    <property type="molecule type" value="Genomic_DNA"/>
</dbReference>
<dbReference type="InterPro" id="IPR050229">
    <property type="entry name" value="GlpE_sulfurtransferase"/>
</dbReference>
<keyword evidence="2" id="KW-0808">Transferase</keyword>
<reference evidence="2 3" key="1">
    <citation type="submission" date="2018-03" db="EMBL/GenBank/DDBJ databases">
        <title>Genomic Encyclopedia of Archaeal and Bacterial Type Strains, Phase II (KMG-II): from individual species to whole genera.</title>
        <authorList>
            <person name="Goeker M."/>
        </authorList>
    </citation>
    <scope>NUCLEOTIDE SEQUENCE [LARGE SCALE GENOMIC DNA]</scope>
    <source>
        <strain evidence="2 3">DSM 28229</strain>
    </source>
</reference>
<dbReference type="OrthoDB" id="9808735at2"/>
<evidence type="ECO:0000313" key="2">
    <source>
        <dbReference type="EMBL" id="PWJ42310.1"/>
    </source>
</evidence>
<evidence type="ECO:0000313" key="3">
    <source>
        <dbReference type="Proteomes" id="UP000245535"/>
    </source>
</evidence>
<dbReference type="InterPro" id="IPR001763">
    <property type="entry name" value="Rhodanese-like_dom"/>
</dbReference>
<dbReference type="GO" id="GO:0016740">
    <property type="term" value="F:transferase activity"/>
    <property type="evidence" value="ECO:0007669"/>
    <property type="project" value="UniProtKB-KW"/>
</dbReference>
<feature type="domain" description="Rhodanese" evidence="1">
    <location>
        <begin position="15"/>
        <end position="103"/>
    </location>
</feature>
<dbReference type="SUPFAM" id="SSF52821">
    <property type="entry name" value="Rhodanese/Cell cycle control phosphatase"/>
    <property type="match status" value="1"/>
</dbReference>
<sequence length="105" mass="11875">MKEISVQELKKLKDEGADFQLIDVREPYEFDQANLGGELIPLATLLDNVDKIDKEKQVVVHCRSGKRSANAIMVLEQKFGYENLHNLTGGILAYIEEIDDSIINQ</sequence>
<dbReference type="PROSITE" id="PS50206">
    <property type="entry name" value="RHODANESE_3"/>
    <property type="match status" value="1"/>
</dbReference>
<dbReference type="Pfam" id="PF00581">
    <property type="entry name" value="Rhodanese"/>
    <property type="match status" value="1"/>
</dbReference>
<dbReference type="PANTHER" id="PTHR43031">
    <property type="entry name" value="FAD-DEPENDENT OXIDOREDUCTASE"/>
    <property type="match status" value="1"/>
</dbReference>
<keyword evidence="3" id="KW-1185">Reference proteome</keyword>